<accession>A0A7S4FVT2</accession>
<proteinExistence type="predicted"/>
<evidence type="ECO:0000313" key="1">
    <source>
        <dbReference type="EMBL" id="CAE0816815.1"/>
    </source>
</evidence>
<reference evidence="1" key="1">
    <citation type="submission" date="2021-01" db="EMBL/GenBank/DDBJ databases">
        <authorList>
            <person name="Corre E."/>
            <person name="Pelletier E."/>
            <person name="Niang G."/>
            <person name="Scheremetjew M."/>
            <person name="Finn R."/>
            <person name="Kale V."/>
            <person name="Holt S."/>
            <person name="Cochrane G."/>
            <person name="Meng A."/>
            <person name="Brown T."/>
            <person name="Cohen L."/>
        </authorList>
    </citation>
    <scope>NUCLEOTIDE SEQUENCE</scope>
    <source>
        <strain evidence="1">CCMP1594</strain>
    </source>
</reference>
<gene>
    <name evidence="1" type="ORF">EGYM00163_LOCUS27976</name>
</gene>
<name>A0A7S4FVT2_9EUGL</name>
<dbReference type="AlphaFoldDB" id="A0A7S4FVT2"/>
<organism evidence="1">
    <name type="scientific">Eutreptiella gymnastica</name>
    <dbReference type="NCBI Taxonomy" id="73025"/>
    <lineage>
        <taxon>Eukaryota</taxon>
        <taxon>Discoba</taxon>
        <taxon>Euglenozoa</taxon>
        <taxon>Euglenida</taxon>
        <taxon>Spirocuta</taxon>
        <taxon>Euglenophyceae</taxon>
        <taxon>Eutreptiales</taxon>
        <taxon>Eutreptiaceae</taxon>
        <taxon>Eutreptiella</taxon>
    </lineage>
</organism>
<dbReference type="EMBL" id="HBJA01079992">
    <property type="protein sequence ID" value="CAE0816815.1"/>
    <property type="molecule type" value="Transcribed_RNA"/>
</dbReference>
<protein>
    <submittedName>
        <fullName evidence="1">Uncharacterized protein</fullName>
    </submittedName>
</protein>
<sequence>MTHQNLLQSVRHGMTTLTLTLKYQYQYSISNLLRKFRKWKVAVPSPPPVFFSWCGGSSRLSSHEQFAVVVRGDSGTQCAELIHFQPHVQGYKYGHAWSPQ</sequence>